<evidence type="ECO:0000256" key="1">
    <source>
        <dbReference type="SAM" id="MobiDB-lite"/>
    </source>
</evidence>
<dbReference type="AlphaFoldDB" id="A0AAD5RUY5"/>
<gene>
    <name evidence="3" type="ORF">MKZ38_002927</name>
</gene>
<proteinExistence type="predicted"/>
<evidence type="ECO:0000313" key="4">
    <source>
        <dbReference type="Proteomes" id="UP001201980"/>
    </source>
</evidence>
<dbReference type="SMART" id="SM00382">
    <property type="entry name" value="AAA"/>
    <property type="match status" value="1"/>
</dbReference>
<dbReference type="GO" id="GO:0005524">
    <property type="term" value="F:ATP binding"/>
    <property type="evidence" value="ECO:0007669"/>
    <property type="project" value="InterPro"/>
</dbReference>
<reference evidence="3" key="1">
    <citation type="submission" date="2022-07" db="EMBL/GenBank/DDBJ databases">
        <title>Draft genome sequence of Zalerion maritima ATCC 34329, a (micro)plastics degrading marine fungus.</title>
        <authorList>
            <person name="Paco A."/>
            <person name="Goncalves M.F.M."/>
            <person name="Rocha-Santos T.A.P."/>
            <person name="Alves A."/>
        </authorList>
    </citation>
    <scope>NUCLEOTIDE SEQUENCE</scope>
    <source>
        <strain evidence="3">ATCC 34329</strain>
    </source>
</reference>
<feature type="domain" description="AAA+ ATPase" evidence="2">
    <location>
        <begin position="543"/>
        <end position="664"/>
    </location>
</feature>
<evidence type="ECO:0000259" key="2">
    <source>
        <dbReference type="SMART" id="SM00382"/>
    </source>
</evidence>
<dbReference type="InterPro" id="IPR027417">
    <property type="entry name" value="P-loop_NTPase"/>
</dbReference>
<dbReference type="EMBL" id="JAKWBI020000191">
    <property type="protein sequence ID" value="KAJ2899676.1"/>
    <property type="molecule type" value="Genomic_DNA"/>
</dbReference>
<dbReference type="PANTHER" id="PTHR46411">
    <property type="entry name" value="FAMILY ATPASE, PUTATIVE-RELATED"/>
    <property type="match status" value="1"/>
</dbReference>
<dbReference type="InterPro" id="IPR003959">
    <property type="entry name" value="ATPase_AAA_core"/>
</dbReference>
<dbReference type="InterPro" id="IPR003593">
    <property type="entry name" value="AAA+_ATPase"/>
</dbReference>
<feature type="region of interest" description="Disordered" evidence="1">
    <location>
        <begin position="47"/>
        <end position="72"/>
    </location>
</feature>
<dbReference type="Pfam" id="PF00004">
    <property type="entry name" value="AAA"/>
    <property type="match status" value="1"/>
</dbReference>
<dbReference type="CDD" id="cd19481">
    <property type="entry name" value="RecA-like_protease"/>
    <property type="match status" value="1"/>
</dbReference>
<accession>A0AAD5RUY5</accession>
<dbReference type="GO" id="GO:0016887">
    <property type="term" value="F:ATP hydrolysis activity"/>
    <property type="evidence" value="ECO:0007669"/>
    <property type="project" value="InterPro"/>
</dbReference>
<dbReference type="Gene3D" id="3.40.50.300">
    <property type="entry name" value="P-loop containing nucleotide triphosphate hydrolases"/>
    <property type="match status" value="1"/>
</dbReference>
<feature type="compositionally biased region" description="Polar residues" evidence="1">
    <location>
        <begin position="1"/>
        <end position="20"/>
    </location>
</feature>
<dbReference type="InterPro" id="IPR054289">
    <property type="entry name" value="DUF7025"/>
</dbReference>
<feature type="compositionally biased region" description="Low complexity" evidence="1">
    <location>
        <begin position="47"/>
        <end position="71"/>
    </location>
</feature>
<dbReference type="Proteomes" id="UP001201980">
    <property type="component" value="Unassembled WGS sequence"/>
</dbReference>
<dbReference type="SUPFAM" id="SSF52540">
    <property type="entry name" value="P-loop containing nucleoside triphosphate hydrolases"/>
    <property type="match status" value="1"/>
</dbReference>
<comment type="caution">
    <text evidence="3">The sequence shown here is derived from an EMBL/GenBank/DDBJ whole genome shotgun (WGS) entry which is preliminary data.</text>
</comment>
<protein>
    <submittedName>
        <fullName evidence="3">P-loop containing nucleoside triphosphate hydrolase protein</fullName>
    </submittedName>
</protein>
<dbReference type="Pfam" id="PF22942">
    <property type="entry name" value="DUF7025"/>
    <property type="match status" value="1"/>
</dbReference>
<sequence length="762" mass="84695">MTTSEITADGTTQQSEQQHLPAQDVAGASSWFKGVIARLEHKAQVAAEQAAGSSSANQQQQQQLSSEQQQEYGIQPSLKSVYEGKPDCQCCINWVNEPPAKAKEEEAEQQESKKHALLVRHKKGHDVDRPPHVLHSIKVQSPLLRALLGDVLKGYPGITPELENLTFEAPFEPLFHRLPELRSATRGEIDPATVEHLDLLFETISKDMWSAIRVHEDCVSKGVITYEHLWALFRPGDLMVSRHENGEDQVSMLRGRAFTVLNNDGRDVGYSVPCYCIDWDGEMFGWRLSNIQIPPFGGTQAITSLDVFPLSFHADAGELRERLAERGRRFEGLSGIHYVGYAGSATWSDEYRQLMKLTPKAQVSGRIVVDAIGFSDFAYWDQLHLTPLPDIDGADYTPEELAHKMMLGVPKHPDLAGRAKHGHVPLPIHPPPQGFPPRQPPPPCLLLPPVARPGPRENTKKTPQRPLVPEEHLLCTSVVRGYSMTLKKWAQFNVNGIRSIPFGTQAFNKLVLPASIKETIVTLVEGQLDETSDFDDFMLGKGRGVVFLLAGSPGVGKTLTAESVAEHLQVPLYSLGATDLGEDAEDSQDAIEKVFPMMVRWKGVLLLDEADVFLARRSLDTPETNRVVSEYYRGILFLTTNRVECIDPAMKSRIHITLTYKDLNSATRKSIWKNFISSYSSSSPSSSQQHHHRRRQQENINLTDRDVALLSEVEMNGRQIKNVFKIAGLLAGKNKVPLSVKHIKAAMEVAATETTEIGLALA</sequence>
<name>A0AAD5RUY5_9PEZI</name>
<feature type="region of interest" description="Disordered" evidence="1">
    <location>
        <begin position="1"/>
        <end position="25"/>
    </location>
</feature>
<keyword evidence="4" id="KW-1185">Reference proteome</keyword>
<evidence type="ECO:0000313" key="3">
    <source>
        <dbReference type="EMBL" id="KAJ2899676.1"/>
    </source>
</evidence>
<keyword evidence="3" id="KW-0378">Hydrolase</keyword>
<organism evidence="3 4">
    <name type="scientific">Zalerion maritima</name>
    <dbReference type="NCBI Taxonomy" id="339359"/>
    <lineage>
        <taxon>Eukaryota</taxon>
        <taxon>Fungi</taxon>
        <taxon>Dikarya</taxon>
        <taxon>Ascomycota</taxon>
        <taxon>Pezizomycotina</taxon>
        <taxon>Sordariomycetes</taxon>
        <taxon>Lulworthiomycetidae</taxon>
        <taxon>Lulworthiales</taxon>
        <taxon>Lulworthiaceae</taxon>
        <taxon>Zalerion</taxon>
    </lineage>
</organism>
<dbReference type="PANTHER" id="PTHR46411:SF3">
    <property type="entry name" value="AAA+ ATPASE DOMAIN-CONTAINING PROTEIN"/>
    <property type="match status" value="1"/>
</dbReference>